<comment type="similarity">
    <text evidence="2">Belongs to the NADH dehydrogenase family.</text>
</comment>
<evidence type="ECO:0000259" key="7">
    <source>
        <dbReference type="Pfam" id="PF07992"/>
    </source>
</evidence>
<feature type="transmembrane region" description="Helical" evidence="6">
    <location>
        <begin position="396"/>
        <end position="416"/>
    </location>
</feature>
<dbReference type="PRINTS" id="PR00411">
    <property type="entry name" value="PNDRDTASEI"/>
</dbReference>
<dbReference type="Proteomes" id="UP000278542">
    <property type="component" value="Unassembled WGS sequence"/>
</dbReference>
<dbReference type="Gene3D" id="3.50.50.100">
    <property type="match status" value="1"/>
</dbReference>
<dbReference type="GO" id="GO:0019646">
    <property type="term" value="P:aerobic electron transport chain"/>
    <property type="evidence" value="ECO:0007669"/>
    <property type="project" value="TreeGrafter"/>
</dbReference>
<keyword evidence="9" id="KW-1185">Reference proteome</keyword>
<dbReference type="AlphaFoldDB" id="A0A495RJ92"/>
<dbReference type="InterPro" id="IPR036188">
    <property type="entry name" value="FAD/NAD-bd_sf"/>
</dbReference>
<comment type="caution">
    <text evidence="8">The sequence shown here is derived from an EMBL/GenBank/DDBJ whole genome shotgun (WGS) entry which is preliminary data.</text>
</comment>
<evidence type="ECO:0000256" key="4">
    <source>
        <dbReference type="ARBA" id="ARBA00022827"/>
    </source>
</evidence>
<reference evidence="8 9" key="1">
    <citation type="submission" date="2018-10" db="EMBL/GenBank/DDBJ databases">
        <title>Genomic Encyclopedia of Type Strains, Phase IV (KMG-IV): sequencing the most valuable type-strain genomes for metagenomic binning, comparative biology and taxonomic classification.</title>
        <authorList>
            <person name="Goeker M."/>
        </authorList>
    </citation>
    <scope>NUCLEOTIDE SEQUENCE [LARGE SCALE GENOMIC DNA]</scope>
    <source>
        <strain evidence="8 9">DSM 22228</strain>
    </source>
</reference>
<dbReference type="Pfam" id="PF07992">
    <property type="entry name" value="Pyr_redox_2"/>
    <property type="match status" value="1"/>
</dbReference>
<dbReference type="EMBL" id="RBWY01000001">
    <property type="protein sequence ID" value="RKS87577.1"/>
    <property type="molecule type" value="Genomic_DNA"/>
</dbReference>
<evidence type="ECO:0000256" key="3">
    <source>
        <dbReference type="ARBA" id="ARBA00022630"/>
    </source>
</evidence>
<evidence type="ECO:0000256" key="2">
    <source>
        <dbReference type="ARBA" id="ARBA00005272"/>
    </source>
</evidence>
<proteinExistence type="inferred from homology"/>
<dbReference type="PRINTS" id="PR00368">
    <property type="entry name" value="FADPNR"/>
</dbReference>
<gene>
    <name evidence="8" type="ORF">DES39_0816</name>
</gene>
<organism evidence="8 9">
    <name type="scientific">Orbus hercynius</name>
    <dbReference type="NCBI Taxonomy" id="593135"/>
    <lineage>
        <taxon>Bacteria</taxon>
        <taxon>Pseudomonadati</taxon>
        <taxon>Pseudomonadota</taxon>
        <taxon>Gammaproteobacteria</taxon>
        <taxon>Orbales</taxon>
        <taxon>Orbaceae</taxon>
        <taxon>Orbus</taxon>
    </lineage>
</organism>
<keyword evidence="4" id="KW-0274">FAD</keyword>
<keyword evidence="3" id="KW-0285">Flavoprotein</keyword>
<dbReference type="GO" id="GO:0003955">
    <property type="term" value="F:NAD(P)H dehydrogenase (quinone) activity"/>
    <property type="evidence" value="ECO:0007669"/>
    <property type="project" value="TreeGrafter"/>
</dbReference>
<keyword evidence="6" id="KW-0812">Transmembrane</keyword>
<evidence type="ECO:0000256" key="1">
    <source>
        <dbReference type="ARBA" id="ARBA00001974"/>
    </source>
</evidence>
<sequence>MKKIIIVGGGAGGLELVTRLGNTLGRKKRAQITLVDQNTVHLWKPLLHEIATGALNDQVDHISYQAHALRHHFTFKHATLLNIDRDNKRILVSDADLIALGCEQTQVELEYDALVIAVGSTSNDFGTPGVKEHAIFLDDQNSAIALRQTLLSTFIGFNANYDCQSAADKVKIAIVGGGATGIELASELPHMIKTLNAHGYANLGTQMLDITLVEAADRILPALPEKVSAGITQSLQNIGVKVLTKTMIVKADELGLYPKEGEVINADIIVWAAGVKAPDFLNNIAGLETTRNNQLIIKTTLQTTRDDAIFVIGDCASCKQENGQLVTPTAQAAHQMVSVCAYNIEKSMQDLPLKKFKYNDKGIIISLQDTAQGVVTMVAGKKLYAKGQFAMLIHRVLYRLHLGFVLGIIGCVRFTLATRVVKRVKSTLQLDKK</sequence>
<keyword evidence="6" id="KW-1133">Transmembrane helix</keyword>
<keyword evidence="5" id="KW-0560">Oxidoreductase</keyword>
<name>A0A495RJ92_9GAMM</name>
<dbReference type="SUPFAM" id="SSF51905">
    <property type="entry name" value="FAD/NAD(P)-binding domain"/>
    <property type="match status" value="2"/>
</dbReference>
<dbReference type="OrthoDB" id="9781621at2"/>
<dbReference type="PANTHER" id="PTHR42913">
    <property type="entry name" value="APOPTOSIS-INDUCING FACTOR 1"/>
    <property type="match status" value="1"/>
</dbReference>
<evidence type="ECO:0000313" key="9">
    <source>
        <dbReference type="Proteomes" id="UP000278542"/>
    </source>
</evidence>
<dbReference type="InterPro" id="IPR023753">
    <property type="entry name" value="FAD/NAD-binding_dom"/>
</dbReference>
<evidence type="ECO:0000313" key="8">
    <source>
        <dbReference type="EMBL" id="RKS87577.1"/>
    </source>
</evidence>
<comment type="cofactor">
    <cofactor evidence="1">
        <name>FAD</name>
        <dbReference type="ChEBI" id="CHEBI:57692"/>
    </cofactor>
</comment>
<protein>
    <submittedName>
        <fullName evidence="8">NADH dehydrogenase FAD-containing subunit</fullName>
    </submittedName>
</protein>
<keyword evidence="6" id="KW-0472">Membrane</keyword>
<evidence type="ECO:0000256" key="5">
    <source>
        <dbReference type="ARBA" id="ARBA00023002"/>
    </source>
</evidence>
<dbReference type="PANTHER" id="PTHR42913:SF3">
    <property type="entry name" value="64 KDA MITOCHONDRIAL NADH DEHYDROGENASE (EUROFUNG)"/>
    <property type="match status" value="1"/>
</dbReference>
<feature type="domain" description="FAD/NAD(P)-binding" evidence="7">
    <location>
        <begin position="3"/>
        <end position="335"/>
    </location>
</feature>
<accession>A0A495RJ92</accession>
<dbReference type="InterPro" id="IPR051169">
    <property type="entry name" value="NADH-Q_oxidoreductase"/>
</dbReference>
<dbReference type="RefSeq" id="WP_121144464.1">
    <property type="nucleotide sequence ID" value="NZ_RBWY01000001.1"/>
</dbReference>
<evidence type="ECO:0000256" key="6">
    <source>
        <dbReference type="SAM" id="Phobius"/>
    </source>
</evidence>